<dbReference type="EMBL" id="JAHLQJ010000013">
    <property type="protein sequence ID" value="MBU5673198.1"/>
    <property type="molecule type" value="Genomic_DNA"/>
</dbReference>
<sequence>MEGVIRLEHNLQDIKEILETRDPEEVNRLLDEGWQLNYINHEPSRSRYVLIKFE</sequence>
<dbReference type="Proteomes" id="UP000743001">
    <property type="component" value="Unassembled WGS sequence"/>
</dbReference>
<evidence type="ECO:0000313" key="1">
    <source>
        <dbReference type="EMBL" id="MBU5673198.1"/>
    </source>
</evidence>
<comment type="caution">
    <text evidence="1">The sequence shown here is derived from an EMBL/GenBank/DDBJ whole genome shotgun (WGS) entry which is preliminary data.</text>
</comment>
<proteinExistence type="predicted"/>
<reference evidence="1 2" key="1">
    <citation type="submission" date="2021-06" db="EMBL/GenBank/DDBJ databases">
        <authorList>
            <person name="Sun Q."/>
            <person name="Li D."/>
        </authorList>
    </citation>
    <scope>NUCLEOTIDE SEQUENCE [LARGE SCALE GENOMIC DNA]</scope>
    <source>
        <strain evidence="1 2">MSJ-6</strain>
    </source>
</reference>
<accession>A0ABS6FUZ0</accession>
<dbReference type="RefSeq" id="WP_216479751.1">
    <property type="nucleotide sequence ID" value="NZ_JAHLQJ010000013.1"/>
</dbReference>
<gene>
    <name evidence="1" type="ORF">KQJ23_15320</name>
</gene>
<keyword evidence="2" id="KW-1185">Reference proteome</keyword>
<evidence type="ECO:0000313" key="2">
    <source>
        <dbReference type="Proteomes" id="UP000743001"/>
    </source>
</evidence>
<name>A0ABS6FUZ0_9BACL</name>
<protein>
    <submittedName>
        <fullName evidence="1">Uncharacterized protein</fullName>
    </submittedName>
</protein>
<organism evidence="1 2">
    <name type="scientific">Paenibacillus brevis</name>
    <dbReference type="NCBI Taxonomy" id="2841508"/>
    <lineage>
        <taxon>Bacteria</taxon>
        <taxon>Bacillati</taxon>
        <taxon>Bacillota</taxon>
        <taxon>Bacilli</taxon>
        <taxon>Bacillales</taxon>
        <taxon>Paenibacillaceae</taxon>
        <taxon>Paenibacillus</taxon>
    </lineage>
</organism>